<gene>
    <name evidence="1" type="ORF">AMON00008_LOCUS1865</name>
</gene>
<dbReference type="AlphaFoldDB" id="A0A7S4PU78"/>
<accession>A0A7S4PU78</accession>
<reference evidence="1" key="1">
    <citation type="submission" date="2021-01" db="EMBL/GenBank/DDBJ databases">
        <authorList>
            <person name="Corre E."/>
            <person name="Pelletier E."/>
            <person name="Niang G."/>
            <person name="Scheremetjew M."/>
            <person name="Finn R."/>
            <person name="Kale V."/>
            <person name="Holt S."/>
            <person name="Cochrane G."/>
            <person name="Meng A."/>
            <person name="Brown T."/>
            <person name="Cohen L."/>
        </authorList>
    </citation>
    <scope>NUCLEOTIDE SEQUENCE</scope>
    <source>
        <strain evidence="1">CCMP3105</strain>
    </source>
</reference>
<dbReference type="EMBL" id="HBNR01002669">
    <property type="protein sequence ID" value="CAE4562246.1"/>
    <property type="molecule type" value="Transcribed_RNA"/>
</dbReference>
<organism evidence="1">
    <name type="scientific">Alexandrium monilatum</name>
    <dbReference type="NCBI Taxonomy" id="311494"/>
    <lineage>
        <taxon>Eukaryota</taxon>
        <taxon>Sar</taxon>
        <taxon>Alveolata</taxon>
        <taxon>Dinophyceae</taxon>
        <taxon>Gonyaulacales</taxon>
        <taxon>Pyrocystaceae</taxon>
        <taxon>Alexandrium</taxon>
    </lineage>
</organism>
<name>A0A7S4PU78_9DINO</name>
<evidence type="ECO:0000313" key="1">
    <source>
        <dbReference type="EMBL" id="CAE4562246.1"/>
    </source>
</evidence>
<protein>
    <submittedName>
        <fullName evidence="1">Uncharacterized protein</fullName>
    </submittedName>
</protein>
<proteinExistence type="predicted"/>
<sequence length="174" mass="19867">MHDPLHLLANPRQSLSATPNLLLRLAVVRHPLRLLRDPPHLLVDPESPCATQNLHLAVDLRHPLRDPLYLLVDPQSLNPHNLLLRLAVDLLHFLVGSRHSLSAPPNLLHLAVVQRHPLRLHLVNPRQSLNVPNLLHLAMDLWHPLRLHDLLHLLVNRRQSLNEPPSLSEIPRSE</sequence>